<evidence type="ECO:0000256" key="1">
    <source>
        <dbReference type="SAM" id="SignalP"/>
    </source>
</evidence>
<feature type="signal peptide" evidence="1">
    <location>
        <begin position="1"/>
        <end position="23"/>
    </location>
</feature>
<organism evidence="2 3">
    <name type="scientific">Metabacillus endolithicus</name>
    <dbReference type="NCBI Taxonomy" id="1535204"/>
    <lineage>
        <taxon>Bacteria</taxon>
        <taxon>Bacillati</taxon>
        <taxon>Bacillota</taxon>
        <taxon>Bacilli</taxon>
        <taxon>Bacillales</taxon>
        <taxon>Bacillaceae</taxon>
        <taxon>Metabacillus</taxon>
    </lineage>
</organism>
<dbReference type="RefSeq" id="WP_247347629.1">
    <property type="nucleotide sequence ID" value="NZ_CP095551.1"/>
</dbReference>
<keyword evidence="1" id="KW-0732">Signal</keyword>
<name>A0ABW5C215_9BACI</name>
<gene>
    <name evidence="2" type="ORF">ACFSKK_22490</name>
</gene>
<protein>
    <recommendedName>
        <fullName evidence="4">DUF3221 domain-containing protein</fullName>
    </recommendedName>
</protein>
<evidence type="ECO:0000313" key="2">
    <source>
        <dbReference type="EMBL" id="MFD2216448.1"/>
    </source>
</evidence>
<accession>A0ABW5C215</accession>
<comment type="caution">
    <text evidence="2">The sequence shown here is derived from an EMBL/GenBank/DDBJ whole genome shotgun (WGS) entry which is preliminary data.</text>
</comment>
<proteinExistence type="predicted"/>
<dbReference type="EMBL" id="JBHUIK010000007">
    <property type="protein sequence ID" value="MFD2216448.1"/>
    <property type="molecule type" value="Genomic_DNA"/>
</dbReference>
<feature type="chain" id="PRO_5045969173" description="DUF3221 domain-containing protein" evidence="1">
    <location>
        <begin position="24"/>
        <end position="117"/>
    </location>
</feature>
<dbReference type="PROSITE" id="PS51257">
    <property type="entry name" value="PROKAR_LIPOPROTEIN"/>
    <property type="match status" value="1"/>
</dbReference>
<dbReference type="Proteomes" id="UP001597318">
    <property type="component" value="Unassembled WGS sequence"/>
</dbReference>
<evidence type="ECO:0008006" key="4">
    <source>
        <dbReference type="Google" id="ProtNLM"/>
    </source>
</evidence>
<reference evidence="3" key="1">
    <citation type="journal article" date="2019" name="Int. J. Syst. Evol. Microbiol.">
        <title>The Global Catalogue of Microorganisms (GCM) 10K type strain sequencing project: providing services to taxonomists for standard genome sequencing and annotation.</title>
        <authorList>
            <consortium name="The Broad Institute Genomics Platform"/>
            <consortium name="The Broad Institute Genome Sequencing Center for Infectious Disease"/>
            <person name="Wu L."/>
            <person name="Ma J."/>
        </authorList>
    </citation>
    <scope>NUCLEOTIDE SEQUENCE [LARGE SCALE GENOMIC DNA]</scope>
    <source>
        <strain evidence="3">CGMCC 1.15474</strain>
    </source>
</reference>
<evidence type="ECO:0000313" key="3">
    <source>
        <dbReference type="Proteomes" id="UP001597318"/>
    </source>
</evidence>
<keyword evidence="3" id="KW-1185">Reference proteome</keyword>
<sequence length="117" mass="13630">MKKTLLLLFISTMLVGCSYFSNADPEPLHPLFSNNETKYSLLVVDEAGDYEIGNEWLDENKIYNVQTVHGRNSVEEINNQYKFIELEKSPAFVVFDTKDIVFKTYSEKELIEFLQNH</sequence>